<gene>
    <name evidence="4" type="ORF">ERL59_05335</name>
</gene>
<organism evidence="4 5">
    <name type="scientific">Chengkuizengella marina</name>
    <dbReference type="NCBI Taxonomy" id="2507566"/>
    <lineage>
        <taxon>Bacteria</taxon>
        <taxon>Bacillati</taxon>
        <taxon>Bacillota</taxon>
        <taxon>Bacilli</taxon>
        <taxon>Bacillales</taxon>
        <taxon>Paenibacillaceae</taxon>
        <taxon>Chengkuizengella</taxon>
    </lineage>
</organism>
<evidence type="ECO:0000313" key="5">
    <source>
        <dbReference type="Proteomes" id="UP000448943"/>
    </source>
</evidence>
<dbReference type="GO" id="GO:0030435">
    <property type="term" value="P:sporulation resulting in formation of a cellular spore"/>
    <property type="evidence" value="ECO:0007669"/>
    <property type="project" value="UniProtKB-KW"/>
</dbReference>
<keyword evidence="1" id="KW-0749">Sporulation</keyword>
<dbReference type="PANTHER" id="PTHR39183:SF1">
    <property type="entry name" value="SPORE COAT PROTEIN F-LIKE PROTEIN YHCQ"/>
    <property type="match status" value="1"/>
</dbReference>
<dbReference type="InterPro" id="IPR012851">
    <property type="entry name" value="Spore_coat_CotF-like"/>
</dbReference>
<dbReference type="EMBL" id="SIJB01000013">
    <property type="protein sequence ID" value="NBI28374.1"/>
    <property type="molecule type" value="Genomic_DNA"/>
</dbReference>
<proteinExistence type="inferred from homology"/>
<dbReference type="Pfam" id="PF07875">
    <property type="entry name" value="Coat_F"/>
    <property type="match status" value="1"/>
</dbReference>
<dbReference type="RefSeq" id="WP_160645165.1">
    <property type="nucleotide sequence ID" value="NZ_SIJB01000013.1"/>
</dbReference>
<accession>A0A6N9Q222</accession>
<comment type="similarity">
    <text evidence="3">Belongs to the CotF family.</text>
</comment>
<evidence type="ECO:0000256" key="3">
    <source>
        <dbReference type="ARBA" id="ARBA00024344"/>
    </source>
</evidence>
<reference evidence="4 5" key="1">
    <citation type="submission" date="2019-01" db="EMBL/GenBank/DDBJ databases">
        <title>Chengkuizengella sp. nov., isolated from deep-sea sediment of East Pacific Ocean.</title>
        <authorList>
            <person name="Yang J."/>
            <person name="Lai Q."/>
            <person name="Shao Z."/>
        </authorList>
    </citation>
    <scope>NUCLEOTIDE SEQUENCE [LARGE SCALE GENOMIC DNA]</scope>
    <source>
        <strain evidence="4 5">YPA3-1-1</strain>
    </source>
</reference>
<dbReference type="PANTHER" id="PTHR39183">
    <property type="entry name" value="SPORE COAT PROTEIN F-LIKE PROTEIN YHCQ"/>
    <property type="match status" value="1"/>
</dbReference>
<evidence type="ECO:0000256" key="1">
    <source>
        <dbReference type="ARBA" id="ARBA00022969"/>
    </source>
</evidence>
<dbReference type="AlphaFoldDB" id="A0A6N9Q222"/>
<keyword evidence="4" id="KW-0946">Virion</keyword>
<evidence type="ECO:0000256" key="2">
    <source>
        <dbReference type="ARBA" id="ARBA00024325"/>
    </source>
</evidence>
<name>A0A6N9Q222_9BACL</name>
<protein>
    <submittedName>
        <fullName evidence="4">Spore coat protein</fullName>
    </submittedName>
</protein>
<dbReference type="Gene3D" id="1.20.1260.10">
    <property type="match status" value="1"/>
</dbReference>
<comment type="caution">
    <text evidence="4">The sequence shown here is derived from an EMBL/GenBank/DDBJ whole genome shotgun (WGS) entry which is preliminary data.</text>
</comment>
<dbReference type="InterPro" id="IPR012347">
    <property type="entry name" value="Ferritin-like"/>
</dbReference>
<evidence type="ECO:0000313" key="4">
    <source>
        <dbReference type="EMBL" id="NBI28374.1"/>
    </source>
</evidence>
<dbReference type="OrthoDB" id="2374504at2"/>
<keyword evidence="5" id="KW-1185">Reference proteome</keyword>
<sequence>MPFGAHETMEVHEILNGSINMMNHFSLYAAQCQDPNLRQMINNHMQSAIQSYDQLVAYTHDYNAANRSMQPYSQPNIQPQQIRYGLHQPQAQVPQTQGQLNDQQIIAGMLCLHKGSAKNHIAASLECADPNVRQMLINGAQNCANQAYEVFLFMNQQGDYQVPTMEDHTAKTYLHSYQPVQQNIHQ</sequence>
<dbReference type="Proteomes" id="UP000448943">
    <property type="component" value="Unassembled WGS sequence"/>
</dbReference>
<comment type="subcellular location">
    <subcellularLocation>
        <location evidence="2">Spore coat</location>
    </subcellularLocation>
</comment>
<keyword evidence="4" id="KW-0167">Capsid protein</keyword>